<evidence type="ECO:0000259" key="1">
    <source>
        <dbReference type="Pfam" id="PF13338"/>
    </source>
</evidence>
<dbReference type="Proteomes" id="UP001432000">
    <property type="component" value="Chromosome"/>
</dbReference>
<dbReference type="InterPro" id="IPR025159">
    <property type="entry name" value="AbiEi_N"/>
</dbReference>
<dbReference type="EMBL" id="CP147846">
    <property type="protein sequence ID" value="WXG69264.1"/>
    <property type="molecule type" value="Genomic_DNA"/>
</dbReference>
<dbReference type="RefSeq" id="WP_338889955.1">
    <property type="nucleotide sequence ID" value="NZ_CP147846.1"/>
</dbReference>
<accession>A0ABZ2PJD0</accession>
<gene>
    <name evidence="2" type="ORF">WDS16_01490</name>
</gene>
<feature type="domain" description="AbiEi antitoxin N-terminal" evidence="1">
    <location>
        <begin position="5"/>
        <end position="40"/>
    </location>
</feature>
<proteinExistence type="predicted"/>
<organism evidence="2 3">
    <name type="scientific">Rhodococcus sovatensis</name>
    <dbReference type="NCBI Taxonomy" id="1805840"/>
    <lineage>
        <taxon>Bacteria</taxon>
        <taxon>Bacillati</taxon>
        <taxon>Actinomycetota</taxon>
        <taxon>Actinomycetes</taxon>
        <taxon>Mycobacteriales</taxon>
        <taxon>Nocardiaceae</taxon>
        <taxon>Rhodococcus</taxon>
    </lineage>
</organism>
<protein>
    <submittedName>
        <fullName evidence="2">Type IV toxin-antitoxin system AbiEi family antitoxin domain-containing protein</fullName>
    </submittedName>
</protein>
<name>A0ABZ2PJD0_9NOCA</name>
<evidence type="ECO:0000313" key="3">
    <source>
        <dbReference type="Proteomes" id="UP001432000"/>
    </source>
</evidence>
<keyword evidence="3" id="KW-1185">Reference proteome</keyword>
<reference evidence="2 3" key="1">
    <citation type="submission" date="2024-03" db="EMBL/GenBank/DDBJ databases">
        <title>Natural products discovery in diverse microorganisms through a two-stage MS feature dereplication strategy.</title>
        <authorList>
            <person name="Zhang R."/>
        </authorList>
    </citation>
    <scope>NUCLEOTIDE SEQUENCE [LARGE SCALE GENOMIC DNA]</scope>
    <source>
        <strain evidence="2 3">18930</strain>
    </source>
</reference>
<evidence type="ECO:0000313" key="2">
    <source>
        <dbReference type="EMBL" id="WXG69264.1"/>
    </source>
</evidence>
<dbReference type="Pfam" id="PF13338">
    <property type="entry name" value="AbiEi_4"/>
    <property type="match status" value="1"/>
</dbReference>
<sequence length="314" mass="34300">MDFDGLFSRADALAAGVTDGQLRRARLRGELVAVRPGAYVTAEHLGTLDSEQQHLLLARSMSGERTLLLSHQSAAIAWGMDVWGLPLARVHVTSGRSIAAKTSRRRIVHGTAVESVECTSHQGLSLTTPARTVIDIARSTDFEHAVCVGDSALRRGLVTIRELEEAVALATYRSGVRNAAEAVAAMTDRSESVGETRSRLILVAAGLSPLLNQSVFDAVGRFLGRVDFLFAGPCVCCEFDGQGKYGQRPTEVRKNVLAEKQREDRIREVGWSFARWGWSDLADPEELVNRVRRALARASRLPEPEGTFRADLLP</sequence>